<feature type="transmembrane region" description="Helical" evidence="1">
    <location>
        <begin position="51"/>
        <end position="73"/>
    </location>
</feature>
<dbReference type="Pfam" id="PF02517">
    <property type="entry name" value="Rce1-like"/>
    <property type="match status" value="1"/>
</dbReference>
<proteinExistence type="predicted"/>
<feature type="transmembrane region" description="Helical" evidence="1">
    <location>
        <begin position="159"/>
        <end position="189"/>
    </location>
</feature>
<dbReference type="GO" id="GO:0016787">
    <property type="term" value="F:hydrolase activity"/>
    <property type="evidence" value="ECO:0007669"/>
    <property type="project" value="UniProtKB-KW"/>
</dbReference>
<evidence type="ECO:0000259" key="2">
    <source>
        <dbReference type="Pfam" id="PF02517"/>
    </source>
</evidence>
<gene>
    <name evidence="3" type="ORF">ACFYXI_22390</name>
</gene>
<dbReference type="EC" id="3.4.-.-" evidence="3"/>
<feature type="transmembrane region" description="Helical" evidence="1">
    <location>
        <begin position="195"/>
        <end position="221"/>
    </location>
</feature>
<accession>A0ABW6SXG5</accession>
<feature type="transmembrane region" description="Helical" evidence="1">
    <location>
        <begin position="12"/>
        <end position="30"/>
    </location>
</feature>
<keyword evidence="1" id="KW-0472">Membrane</keyword>
<comment type="caution">
    <text evidence="3">The sequence shown here is derived from an EMBL/GenBank/DDBJ whole genome shotgun (WGS) entry which is preliminary data.</text>
</comment>
<keyword evidence="3" id="KW-0378">Hydrolase</keyword>
<keyword evidence="1" id="KW-1133">Transmembrane helix</keyword>
<dbReference type="EMBL" id="JBIASD010000015">
    <property type="protein sequence ID" value="MFF3668340.1"/>
    <property type="molecule type" value="Genomic_DNA"/>
</dbReference>
<keyword evidence="4" id="KW-1185">Reference proteome</keyword>
<evidence type="ECO:0000313" key="3">
    <source>
        <dbReference type="EMBL" id="MFF3668340.1"/>
    </source>
</evidence>
<organism evidence="3 4">
    <name type="scientific">Microtetraspora malaysiensis</name>
    <dbReference type="NCBI Taxonomy" id="161358"/>
    <lineage>
        <taxon>Bacteria</taxon>
        <taxon>Bacillati</taxon>
        <taxon>Actinomycetota</taxon>
        <taxon>Actinomycetes</taxon>
        <taxon>Streptosporangiales</taxon>
        <taxon>Streptosporangiaceae</taxon>
        <taxon>Microtetraspora</taxon>
    </lineage>
</organism>
<keyword evidence="1" id="KW-0812">Transmembrane</keyword>
<feature type="transmembrane region" description="Helical" evidence="1">
    <location>
        <begin position="93"/>
        <end position="111"/>
    </location>
</feature>
<dbReference type="RefSeq" id="WP_387413839.1">
    <property type="nucleotide sequence ID" value="NZ_JBIASD010000015.1"/>
</dbReference>
<dbReference type="InterPro" id="IPR003675">
    <property type="entry name" value="Rce1/LyrA-like_dom"/>
</dbReference>
<name>A0ABW6SXG5_9ACTN</name>
<sequence length="252" mass="26517">MTISPEFSPLATWLAAPLVAYLLLLTPWLGKRSYDRLVRRRDGDPRALVRMFRSWIAESWGLMAVALALAAMSPGVGLADLGLVMPSGGGSRATGMVVGATIGLVVVTLVFRRRAKSGRDIPGQAAFSAMLPRTTAERWAAAAMAVTAGICEEVLYRGFLIALGVGVLGLEVKVAAGAALIIFVAGHWYQGWKGLLMVTLAGYGLTALYLAQGSLLLPIVVHALIDLRGLLFVPAPERPAGADTGAVEPVRG</sequence>
<evidence type="ECO:0000256" key="1">
    <source>
        <dbReference type="SAM" id="Phobius"/>
    </source>
</evidence>
<protein>
    <submittedName>
        <fullName evidence="3">CPBP family intramembrane glutamic endopeptidase</fullName>
        <ecNumber evidence="3">3.4.-.-</ecNumber>
    </submittedName>
</protein>
<dbReference type="Proteomes" id="UP001602013">
    <property type="component" value="Unassembled WGS sequence"/>
</dbReference>
<reference evidence="3 4" key="1">
    <citation type="submission" date="2024-10" db="EMBL/GenBank/DDBJ databases">
        <title>The Natural Products Discovery Center: Release of the First 8490 Sequenced Strains for Exploring Actinobacteria Biosynthetic Diversity.</title>
        <authorList>
            <person name="Kalkreuter E."/>
            <person name="Kautsar S.A."/>
            <person name="Yang D."/>
            <person name="Bader C.D."/>
            <person name="Teijaro C.N."/>
            <person name="Fluegel L."/>
            <person name="Davis C.M."/>
            <person name="Simpson J.R."/>
            <person name="Lauterbach L."/>
            <person name="Steele A.D."/>
            <person name="Gui C."/>
            <person name="Meng S."/>
            <person name="Li G."/>
            <person name="Viehrig K."/>
            <person name="Ye F."/>
            <person name="Su P."/>
            <person name="Kiefer A.F."/>
            <person name="Nichols A."/>
            <person name="Cepeda A.J."/>
            <person name="Yan W."/>
            <person name="Fan B."/>
            <person name="Jiang Y."/>
            <person name="Adhikari A."/>
            <person name="Zheng C.-J."/>
            <person name="Schuster L."/>
            <person name="Cowan T.M."/>
            <person name="Smanski M.J."/>
            <person name="Chevrette M.G."/>
            <person name="De Carvalho L.P.S."/>
            <person name="Shen B."/>
        </authorList>
    </citation>
    <scope>NUCLEOTIDE SEQUENCE [LARGE SCALE GENOMIC DNA]</scope>
    <source>
        <strain evidence="3 4">NPDC002173</strain>
    </source>
</reference>
<evidence type="ECO:0000313" key="4">
    <source>
        <dbReference type="Proteomes" id="UP001602013"/>
    </source>
</evidence>
<feature type="domain" description="CAAX prenyl protease 2/Lysostaphin resistance protein A-like" evidence="2">
    <location>
        <begin position="138"/>
        <end position="227"/>
    </location>
</feature>